<keyword evidence="8" id="KW-1185">Reference proteome</keyword>
<feature type="transmembrane region" description="Helical" evidence="5">
    <location>
        <begin position="237"/>
        <end position="261"/>
    </location>
</feature>
<feature type="transmembrane region" description="Helical" evidence="5">
    <location>
        <begin position="66"/>
        <end position="89"/>
    </location>
</feature>
<evidence type="ECO:0000256" key="2">
    <source>
        <dbReference type="ARBA" id="ARBA00022692"/>
    </source>
</evidence>
<keyword evidence="4 5" id="KW-0472">Membrane</keyword>
<protein>
    <recommendedName>
        <fullName evidence="6">ABC-2 type transporter transmembrane domain-containing protein</fullName>
    </recommendedName>
</protein>
<dbReference type="GO" id="GO:0016020">
    <property type="term" value="C:membrane"/>
    <property type="evidence" value="ECO:0007669"/>
    <property type="project" value="UniProtKB-SubCell"/>
</dbReference>
<keyword evidence="2 5" id="KW-0812">Transmembrane</keyword>
<sequence length="268" mass="30405">MPLGIFMLTTFYIQLHVFTQLLKRDFGIFLQNAVNNAINILCWVILSLVVYQFIMPELGCTYKGDFLLVSCVISRAFFGVMDGVCRMVADLDGDKAITYDMTLPISHTLLFIKIAISNGMHAGLLSLLIIPAGKIILWSYLSFPFFCLPKLLLIIFLSSFFAGFFSLFIIGITKNLMQIEDIWSGILFPLFALGGFQFTWKVMHEVSPVMSYINLFNPVMYMFEGIRGATLDPALSISFWICCMMLMIFTIPMGYIGIHLLKRRLDAI</sequence>
<gene>
    <name evidence="7" type="ORF">C0J27_02050</name>
</gene>
<dbReference type="InterPro" id="IPR013525">
    <property type="entry name" value="ABC2_TM"/>
</dbReference>
<organism evidence="7 8">
    <name type="scientific">Candidatus Chromulinivorax destructor</name>
    <dbReference type="NCBI Taxonomy" id="2066483"/>
    <lineage>
        <taxon>Bacteria</taxon>
        <taxon>Candidatus Babelota</taxon>
        <taxon>Candidatus Babeliae</taxon>
        <taxon>Candidatus Babeliales</taxon>
        <taxon>Candidatus Chromulinivoraceae</taxon>
        <taxon>Candidatus Chromulinivorax</taxon>
    </lineage>
</organism>
<dbReference type="EMBL" id="CP025544">
    <property type="protein sequence ID" value="AXK60519.1"/>
    <property type="molecule type" value="Genomic_DNA"/>
</dbReference>
<evidence type="ECO:0000256" key="3">
    <source>
        <dbReference type="ARBA" id="ARBA00022989"/>
    </source>
</evidence>
<evidence type="ECO:0000313" key="7">
    <source>
        <dbReference type="EMBL" id="AXK60519.1"/>
    </source>
</evidence>
<reference evidence="7 8" key="1">
    <citation type="submission" date="2017-12" db="EMBL/GenBank/DDBJ databases">
        <title>Chromulinavorax destructans is a abundant pathogen of dominant heterotrophic picoflagllates.</title>
        <authorList>
            <person name="Deeg C.M."/>
            <person name="Zimmer M."/>
            <person name="Suttle C.A."/>
        </authorList>
    </citation>
    <scope>NUCLEOTIDE SEQUENCE [LARGE SCALE GENOMIC DNA]</scope>
    <source>
        <strain evidence="7 8">SeV1</strain>
    </source>
</reference>
<feature type="transmembrane region" description="Helical" evidence="5">
    <location>
        <begin position="182"/>
        <end position="200"/>
    </location>
</feature>
<evidence type="ECO:0000313" key="8">
    <source>
        <dbReference type="Proteomes" id="UP000254834"/>
    </source>
</evidence>
<dbReference type="AlphaFoldDB" id="A0A345ZB52"/>
<dbReference type="Proteomes" id="UP000254834">
    <property type="component" value="Chromosome"/>
</dbReference>
<dbReference type="Pfam" id="PF01061">
    <property type="entry name" value="ABC2_membrane"/>
    <property type="match status" value="1"/>
</dbReference>
<feature type="transmembrane region" description="Helical" evidence="5">
    <location>
        <begin position="110"/>
        <end position="131"/>
    </location>
</feature>
<proteinExistence type="predicted"/>
<name>A0A345ZB52_9BACT</name>
<accession>A0A345ZB52</accession>
<feature type="transmembrane region" description="Helical" evidence="5">
    <location>
        <begin position="34"/>
        <end position="54"/>
    </location>
</feature>
<dbReference type="OrthoDB" id="4772026at2"/>
<evidence type="ECO:0000256" key="5">
    <source>
        <dbReference type="SAM" id="Phobius"/>
    </source>
</evidence>
<keyword evidence="3 5" id="KW-1133">Transmembrane helix</keyword>
<comment type="subcellular location">
    <subcellularLocation>
        <location evidence="1">Membrane</location>
        <topology evidence="1">Multi-pass membrane protein</topology>
    </subcellularLocation>
</comment>
<evidence type="ECO:0000259" key="6">
    <source>
        <dbReference type="Pfam" id="PF01061"/>
    </source>
</evidence>
<evidence type="ECO:0000256" key="4">
    <source>
        <dbReference type="ARBA" id="ARBA00023136"/>
    </source>
</evidence>
<dbReference type="KEGG" id="cdes:C0J27_02050"/>
<feature type="transmembrane region" description="Helical" evidence="5">
    <location>
        <begin position="151"/>
        <end position="170"/>
    </location>
</feature>
<dbReference type="GO" id="GO:0140359">
    <property type="term" value="F:ABC-type transporter activity"/>
    <property type="evidence" value="ECO:0007669"/>
    <property type="project" value="InterPro"/>
</dbReference>
<feature type="transmembrane region" description="Helical" evidence="5">
    <location>
        <begin position="6"/>
        <end position="22"/>
    </location>
</feature>
<feature type="domain" description="ABC-2 type transporter transmembrane" evidence="6">
    <location>
        <begin position="18"/>
        <end position="229"/>
    </location>
</feature>
<evidence type="ECO:0000256" key="1">
    <source>
        <dbReference type="ARBA" id="ARBA00004141"/>
    </source>
</evidence>